<dbReference type="OrthoDB" id="9789634at2"/>
<evidence type="ECO:0000256" key="4">
    <source>
        <dbReference type="ARBA" id="ARBA00013251"/>
    </source>
</evidence>
<evidence type="ECO:0000256" key="2">
    <source>
        <dbReference type="ARBA" id="ARBA00007476"/>
    </source>
</evidence>
<keyword evidence="7" id="KW-0418">Kinase</keyword>
<dbReference type="InterPro" id="IPR007685">
    <property type="entry name" value="RelA_SpoT"/>
</dbReference>
<organism evidence="10 11">
    <name type="scientific">Listeria fleischmannii 1991</name>
    <dbReference type="NCBI Taxonomy" id="1430899"/>
    <lineage>
        <taxon>Bacteria</taxon>
        <taxon>Bacillati</taxon>
        <taxon>Bacillota</taxon>
        <taxon>Bacilli</taxon>
        <taxon>Bacillales</taxon>
        <taxon>Listeriaceae</taxon>
        <taxon>Listeria</taxon>
    </lineage>
</organism>
<dbReference type="SUPFAM" id="SSF81301">
    <property type="entry name" value="Nucleotidyltransferase"/>
    <property type="match status" value="1"/>
</dbReference>
<comment type="subunit">
    <text evidence="3">Homotetramer.</text>
</comment>
<comment type="similarity">
    <text evidence="2">Belongs to the RelA/SpoT family.</text>
</comment>
<evidence type="ECO:0000256" key="3">
    <source>
        <dbReference type="ARBA" id="ARBA00011881"/>
    </source>
</evidence>
<dbReference type="SMART" id="SM00954">
    <property type="entry name" value="RelA_SpoT"/>
    <property type="match status" value="1"/>
</dbReference>
<dbReference type="Proteomes" id="UP000052258">
    <property type="component" value="Unassembled WGS sequence"/>
</dbReference>
<dbReference type="UniPathway" id="UPA00908">
    <property type="reaction ID" value="UER00884"/>
</dbReference>
<evidence type="ECO:0000313" key="10">
    <source>
        <dbReference type="EMBL" id="KMT58814.1"/>
    </source>
</evidence>
<reference evidence="10 11" key="1">
    <citation type="journal article" date="2015" name="Genome Biol. Evol.">
        <title>Comparative Genomics of Listeria Sensu Lato: Genus-Wide Differences in Evolutionary Dynamics and the Progressive Gain of Complex, Potentially Pathogenicity-Related Traits through Lateral Gene Transfer.</title>
        <authorList>
            <person name="Chiara M."/>
            <person name="Caruso M."/>
            <person name="D'Erchia A.M."/>
            <person name="Manzari C."/>
            <person name="Fraccalvieri R."/>
            <person name="Goffredo E."/>
            <person name="Latorre L."/>
            <person name="Miccolupo A."/>
            <person name="Padalino I."/>
            <person name="Santagada G."/>
            <person name="Chiocco D."/>
            <person name="Pesole G."/>
            <person name="Horner D.S."/>
            <person name="Parisi A."/>
        </authorList>
    </citation>
    <scope>NUCLEOTIDE SEQUENCE [LARGE SCALE GENOMIC DNA]</scope>
    <source>
        <strain evidence="10 11">1991</strain>
    </source>
</reference>
<keyword evidence="5" id="KW-0808">Transferase</keyword>
<dbReference type="GO" id="GO:0015970">
    <property type="term" value="P:guanosine tetraphosphate biosynthetic process"/>
    <property type="evidence" value="ECO:0007669"/>
    <property type="project" value="UniProtKB-UniPathway"/>
</dbReference>
<evidence type="ECO:0000313" key="11">
    <source>
        <dbReference type="Proteomes" id="UP000052258"/>
    </source>
</evidence>
<dbReference type="GO" id="GO:0016301">
    <property type="term" value="F:kinase activity"/>
    <property type="evidence" value="ECO:0007669"/>
    <property type="project" value="UniProtKB-KW"/>
</dbReference>
<dbReference type="EMBL" id="AZHO01000023">
    <property type="protein sequence ID" value="KMT58814.1"/>
    <property type="molecule type" value="Genomic_DNA"/>
</dbReference>
<dbReference type="AlphaFoldDB" id="A0A0J8GCU4"/>
<dbReference type="EC" id="2.7.6.5" evidence="4"/>
<protein>
    <recommendedName>
        <fullName evidence="4">GTP diphosphokinase</fullName>
        <ecNumber evidence="4">2.7.6.5</ecNumber>
    </recommendedName>
</protein>
<sequence>MNHWEDFLAPYKQAVDELKVKLKGMRAQFQLENNHSPIEFVTGRVKPIASILDKANQKNIALDHLADEMQDIAGLRMMCQFVDDIETVVHLLRQRKDFRIVEERDYIANKKPSGYRSYHVVIEYPVETISGEEKILVEIQIRTLAMNFWATIEHSVNYKYQGEFPEAINTRLKRAAEAAFQLDEEMSQIREEIQEAQVYFSKNKDVPKNKTLNHHDLPKK</sequence>
<evidence type="ECO:0000256" key="8">
    <source>
        <dbReference type="ARBA" id="ARBA00022840"/>
    </source>
</evidence>
<evidence type="ECO:0000256" key="5">
    <source>
        <dbReference type="ARBA" id="ARBA00022679"/>
    </source>
</evidence>
<dbReference type="RefSeq" id="WP_007472193.1">
    <property type="nucleotide sequence ID" value="NZ_KQ130617.1"/>
</dbReference>
<dbReference type="PATRIC" id="fig|1430899.3.peg.1890"/>
<accession>A0A0J8GCU4</accession>
<evidence type="ECO:0000259" key="9">
    <source>
        <dbReference type="SMART" id="SM00954"/>
    </source>
</evidence>
<dbReference type="FunFam" id="1.10.287.860:FF:000001">
    <property type="entry name" value="GTP pyrophosphokinase YjbM"/>
    <property type="match status" value="1"/>
</dbReference>
<evidence type="ECO:0000256" key="1">
    <source>
        <dbReference type="ARBA" id="ARBA00004976"/>
    </source>
</evidence>
<comment type="caution">
    <text evidence="10">The sequence shown here is derived from an EMBL/GenBank/DDBJ whole genome shotgun (WGS) entry which is preliminary data.</text>
</comment>
<dbReference type="GO" id="GO:0008728">
    <property type="term" value="F:GTP diphosphokinase activity"/>
    <property type="evidence" value="ECO:0007669"/>
    <property type="project" value="UniProtKB-EC"/>
</dbReference>
<name>A0A0J8GCU4_9LIST</name>
<dbReference type="Gene3D" id="1.10.287.860">
    <property type="entry name" value="Nucleotidyltransferase"/>
    <property type="match status" value="1"/>
</dbReference>
<dbReference type="PANTHER" id="PTHR47837:SF1">
    <property type="entry name" value="GTP PYROPHOSPHOKINASE YJBM"/>
    <property type="match status" value="1"/>
</dbReference>
<keyword evidence="8" id="KW-0067">ATP-binding</keyword>
<feature type="domain" description="RelA/SpoT" evidence="9">
    <location>
        <begin position="43"/>
        <end position="164"/>
    </location>
</feature>
<dbReference type="PANTHER" id="PTHR47837">
    <property type="entry name" value="GTP PYROPHOSPHOKINASE YJBM"/>
    <property type="match status" value="1"/>
</dbReference>
<keyword evidence="11" id="KW-1185">Reference proteome</keyword>
<proteinExistence type="inferred from homology"/>
<keyword evidence="6" id="KW-0547">Nucleotide-binding</keyword>
<dbReference type="GO" id="GO:0005524">
    <property type="term" value="F:ATP binding"/>
    <property type="evidence" value="ECO:0007669"/>
    <property type="project" value="UniProtKB-KW"/>
</dbReference>
<dbReference type="InterPro" id="IPR052366">
    <property type="entry name" value="GTP_Pyrophosphokinase"/>
</dbReference>
<evidence type="ECO:0000256" key="7">
    <source>
        <dbReference type="ARBA" id="ARBA00022777"/>
    </source>
</evidence>
<dbReference type="FunFam" id="3.30.460.10:FF:000012">
    <property type="entry name" value="GTP pyrophosphokinase YjbM"/>
    <property type="match status" value="1"/>
</dbReference>
<dbReference type="CDD" id="cd05399">
    <property type="entry name" value="NT_Rel-Spo_like"/>
    <property type="match status" value="1"/>
</dbReference>
<evidence type="ECO:0000256" key="6">
    <source>
        <dbReference type="ARBA" id="ARBA00022741"/>
    </source>
</evidence>
<comment type="pathway">
    <text evidence="1">Purine metabolism; ppGpp biosynthesis; ppGpp from GTP: step 1/2.</text>
</comment>
<gene>
    <name evidence="10" type="ORF">X560_1850</name>
</gene>
<dbReference type="InterPro" id="IPR043519">
    <property type="entry name" value="NT_sf"/>
</dbReference>
<dbReference type="Pfam" id="PF04607">
    <property type="entry name" value="RelA_SpoT"/>
    <property type="match status" value="1"/>
</dbReference>
<dbReference type="Gene3D" id="3.30.460.10">
    <property type="entry name" value="Beta Polymerase, domain 2"/>
    <property type="match status" value="1"/>
</dbReference>